<name>A0A6C0CEQ6_9ZZZZ</name>
<dbReference type="AlphaFoldDB" id="A0A6C0CEQ6"/>
<reference evidence="1" key="1">
    <citation type="journal article" date="2020" name="Nature">
        <title>Giant virus diversity and host interactions through global metagenomics.</title>
        <authorList>
            <person name="Schulz F."/>
            <person name="Roux S."/>
            <person name="Paez-Espino D."/>
            <person name="Jungbluth S."/>
            <person name="Walsh D.A."/>
            <person name="Denef V.J."/>
            <person name="McMahon K.D."/>
            <person name="Konstantinidis K.T."/>
            <person name="Eloe-Fadrosh E.A."/>
            <person name="Kyrpides N.C."/>
            <person name="Woyke T."/>
        </authorList>
    </citation>
    <scope>NUCLEOTIDE SEQUENCE</scope>
    <source>
        <strain evidence="1">GVMAG-M-3300020727-4</strain>
    </source>
</reference>
<sequence length="64" mass="7831">MSTEYNKVVNQFIEILLYDIDIKFHELKKNKLDVHTADKIFDNFYEKKINEYNNNLKMAKKIYL</sequence>
<proteinExistence type="predicted"/>
<organism evidence="1">
    <name type="scientific">viral metagenome</name>
    <dbReference type="NCBI Taxonomy" id="1070528"/>
    <lineage>
        <taxon>unclassified sequences</taxon>
        <taxon>metagenomes</taxon>
        <taxon>organismal metagenomes</taxon>
    </lineage>
</organism>
<accession>A0A6C0CEQ6</accession>
<protein>
    <submittedName>
        <fullName evidence="1">Uncharacterized protein</fullName>
    </submittedName>
</protein>
<dbReference type="EMBL" id="MN739405">
    <property type="protein sequence ID" value="QHT03058.1"/>
    <property type="molecule type" value="Genomic_DNA"/>
</dbReference>
<evidence type="ECO:0000313" key="1">
    <source>
        <dbReference type="EMBL" id="QHT03058.1"/>
    </source>
</evidence>